<accession>A0ABQ4M6K8</accession>
<feature type="transmembrane region" description="Helical" evidence="1">
    <location>
        <begin position="146"/>
        <end position="167"/>
    </location>
</feature>
<evidence type="ECO:0008006" key="4">
    <source>
        <dbReference type="Google" id="ProtNLM"/>
    </source>
</evidence>
<feature type="transmembrane region" description="Helical" evidence="1">
    <location>
        <begin position="47"/>
        <end position="67"/>
    </location>
</feature>
<dbReference type="Proteomes" id="UP000679992">
    <property type="component" value="Unassembled WGS sequence"/>
</dbReference>
<protein>
    <recommendedName>
        <fullName evidence="4">Yip1 domain-containing protein</fullName>
    </recommendedName>
</protein>
<proteinExistence type="predicted"/>
<keyword evidence="1" id="KW-0472">Membrane</keyword>
<keyword evidence="1" id="KW-1133">Transmembrane helix</keyword>
<organism evidence="2 3">
    <name type="scientific">Paenibacillus vini</name>
    <dbReference type="NCBI Taxonomy" id="1476024"/>
    <lineage>
        <taxon>Bacteria</taxon>
        <taxon>Bacillati</taxon>
        <taxon>Bacillota</taxon>
        <taxon>Bacilli</taxon>
        <taxon>Bacillales</taxon>
        <taxon>Paenibacillaceae</taxon>
        <taxon>Paenibacillus</taxon>
    </lineage>
</organism>
<sequence length="210" mass="22996">MAKGWDQVKQSQFVQQGSQISKQFGNFYIKALMHPFMTAKNVGKPHFTNGLLTIILTSLLLPLVFYIPNLLDGYGEYFGKRVLRPFLLIWIALILASALAFAAIRLGRIATDFMAVTAKLGTMLVPATASLLLCILSFVLELGDKFSLFLFMISLALIFGSITATVLSFRKESMNGLDPLYGAVIANLAFGYILVKFANSSLGFGFGGLF</sequence>
<evidence type="ECO:0000313" key="2">
    <source>
        <dbReference type="EMBL" id="GIP51636.1"/>
    </source>
</evidence>
<reference evidence="2 3" key="1">
    <citation type="submission" date="2021-03" db="EMBL/GenBank/DDBJ databases">
        <title>Antimicrobial resistance genes in bacteria isolated from Japanese honey, and their potential for conferring macrolide and lincosamide resistance in the American foulbrood pathogen Paenibacillus larvae.</title>
        <authorList>
            <person name="Okamoto M."/>
            <person name="Kumagai M."/>
            <person name="Kanamori H."/>
            <person name="Takamatsu D."/>
        </authorList>
    </citation>
    <scope>NUCLEOTIDE SEQUENCE [LARGE SCALE GENOMIC DNA]</scope>
    <source>
        <strain evidence="2 3">J42TS3</strain>
    </source>
</reference>
<keyword evidence="3" id="KW-1185">Reference proteome</keyword>
<comment type="caution">
    <text evidence="2">The sequence shown here is derived from an EMBL/GenBank/DDBJ whole genome shotgun (WGS) entry which is preliminary data.</text>
</comment>
<evidence type="ECO:0000313" key="3">
    <source>
        <dbReference type="Proteomes" id="UP000679992"/>
    </source>
</evidence>
<feature type="transmembrane region" description="Helical" evidence="1">
    <location>
        <begin position="179"/>
        <end position="198"/>
    </location>
</feature>
<feature type="transmembrane region" description="Helical" evidence="1">
    <location>
        <begin position="87"/>
        <end position="108"/>
    </location>
</feature>
<keyword evidence="1" id="KW-0812">Transmembrane</keyword>
<feature type="transmembrane region" description="Helical" evidence="1">
    <location>
        <begin position="120"/>
        <end position="140"/>
    </location>
</feature>
<dbReference type="EMBL" id="BOSL01000001">
    <property type="protein sequence ID" value="GIP51636.1"/>
    <property type="molecule type" value="Genomic_DNA"/>
</dbReference>
<gene>
    <name evidence="2" type="ORF">J42TS3_06710</name>
</gene>
<name>A0ABQ4M6K8_9BACL</name>
<evidence type="ECO:0000256" key="1">
    <source>
        <dbReference type="SAM" id="Phobius"/>
    </source>
</evidence>